<evidence type="ECO:0000313" key="3">
    <source>
        <dbReference type="Proteomes" id="UP000237105"/>
    </source>
</evidence>
<reference evidence="3" key="1">
    <citation type="submission" date="2016-06" db="EMBL/GenBank/DDBJ databases">
        <title>Parallel loss of symbiosis genes in relatives of nitrogen-fixing non-legume Parasponia.</title>
        <authorList>
            <person name="Van Velzen R."/>
            <person name="Holmer R."/>
            <person name="Bu F."/>
            <person name="Rutten L."/>
            <person name="Van Zeijl A."/>
            <person name="Liu W."/>
            <person name="Santuari L."/>
            <person name="Cao Q."/>
            <person name="Sharma T."/>
            <person name="Shen D."/>
            <person name="Roswanjaya Y."/>
            <person name="Wardhani T."/>
            <person name="Kalhor M.S."/>
            <person name="Jansen J."/>
            <person name="Van den Hoogen J."/>
            <person name="Gungor B."/>
            <person name="Hartog M."/>
            <person name="Hontelez J."/>
            <person name="Verver J."/>
            <person name="Yang W.-C."/>
            <person name="Schijlen E."/>
            <person name="Repin R."/>
            <person name="Schilthuizen M."/>
            <person name="Schranz E."/>
            <person name="Heidstra R."/>
            <person name="Miyata K."/>
            <person name="Fedorova E."/>
            <person name="Kohlen W."/>
            <person name="Bisseling T."/>
            <person name="Smit S."/>
            <person name="Geurts R."/>
        </authorList>
    </citation>
    <scope>NUCLEOTIDE SEQUENCE [LARGE SCALE GENOMIC DNA]</scope>
    <source>
        <strain evidence="3">cv. WU1-14</strain>
    </source>
</reference>
<dbReference type="AlphaFoldDB" id="A0A2P5DLT3"/>
<organism evidence="2 3">
    <name type="scientific">Parasponia andersonii</name>
    <name type="common">Sponia andersonii</name>
    <dbReference type="NCBI Taxonomy" id="3476"/>
    <lineage>
        <taxon>Eukaryota</taxon>
        <taxon>Viridiplantae</taxon>
        <taxon>Streptophyta</taxon>
        <taxon>Embryophyta</taxon>
        <taxon>Tracheophyta</taxon>
        <taxon>Spermatophyta</taxon>
        <taxon>Magnoliopsida</taxon>
        <taxon>eudicotyledons</taxon>
        <taxon>Gunneridae</taxon>
        <taxon>Pentapetalae</taxon>
        <taxon>rosids</taxon>
        <taxon>fabids</taxon>
        <taxon>Rosales</taxon>
        <taxon>Cannabaceae</taxon>
        <taxon>Parasponia</taxon>
    </lineage>
</organism>
<name>A0A2P5DLT3_PARAD</name>
<evidence type="ECO:0000313" key="2">
    <source>
        <dbReference type="EMBL" id="PON74238.1"/>
    </source>
</evidence>
<gene>
    <name evidence="2" type="ORF">PanWU01x14_050700</name>
</gene>
<proteinExistence type="predicted"/>
<comment type="caution">
    <text evidence="2">The sequence shown here is derived from an EMBL/GenBank/DDBJ whole genome shotgun (WGS) entry which is preliminary data.</text>
</comment>
<protein>
    <submittedName>
        <fullName evidence="2">Uncharacterized protein</fullName>
    </submittedName>
</protein>
<keyword evidence="3" id="KW-1185">Reference proteome</keyword>
<feature type="region of interest" description="Disordered" evidence="1">
    <location>
        <begin position="50"/>
        <end position="70"/>
    </location>
</feature>
<sequence length="70" mass="7635">MRSGIFDLSAIGLELARDDRFLGKMGCRLLLRSSFVWHHLVLIGCSPVEASEVNDGAGSTSRQPKGGRFD</sequence>
<accession>A0A2P5DLT3</accession>
<evidence type="ECO:0000256" key="1">
    <source>
        <dbReference type="SAM" id="MobiDB-lite"/>
    </source>
</evidence>
<dbReference type="EMBL" id="JXTB01000029">
    <property type="protein sequence ID" value="PON74238.1"/>
    <property type="molecule type" value="Genomic_DNA"/>
</dbReference>
<dbReference type="Proteomes" id="UP000237105">
    <property type="component" value="Unassembled WGS sequence"/>
</dbReference>